<organism evidence="2 3">
    <name type="scientific">Desmophyllum pertusum</name>
    <dbReference type="NCBI Taxonomy" id="174260"/>
    <lineage>
        <taxon>Eukaryota</taxon>
        <taxon>Metazoa</taxon>
        <taxon>Cnidaria</taxon>
        <taxon>Anthozoa</taxon>
        <taxon>Hexacorallia</taxon>
        <taxon>Scleractinia</taxon>
        <taxon>Caryophylliina</taxon>
        <taxon>Caryophylliidae</taxon>
        <taxon>Desmophyllum</taxon>
    </lineage>
</organism>
<evidence type="ECO:0000256" key="1">
    <source>
        <dbReference type="SAM" id="MobiDB-lite"/>
    </source>
</evidence>
<accession>A0A9X0CHT9</accession>
<comment type="caution">
    <text evidence="2">The sequence shown here is derived from an EMBL/GenBank/DDBJ whole genome shotgun (WGS) entry which is preliminary data.</text>
</comment>
<dbReference type="Proteomes" id="UP001163046">
    <property type="component" value="Unassembled WGS sequence"/>
</dbReference>
<protein>
    <submittedName>
        <fullName evidence="2">Uncharacterized protein</fullName>
    </submittedName>
</protein>
<reference evidence="2" key="1">
    <citation type="submission" date="2023-01" db="EMBL/GenBank/DDBJ databases">
        <title>Genome assembly of the deep-sea coral Lophelia pertusa.</title>
        <authorList>
            <person name="Herrera S."/>
            <person name="Cordes E."/>
        </authorList>
    </citation>
    <scope>NUCLEOTIDE SEQUENCE</scope>
    <source>
        <strain evidence="2">USNM1676648</strain>
        <tissue evidence="2">Polyp</tissue>
    </source>
</reference>
<evidence type="ECO:0000313" key="2">
    <source>
        <dbReference type="EMBL" id="KAJ7339413.1"/>
    </source>
</evidence>
<dbReference type="AlphaFoldDB" id="A0A9X0CHT9"/>
<sequence length="138" mass="15004">MYDFAKETPSPTENSYRSCNLNTCNKTDVHGKGVVTLVNFPPENSVKEVPPVAGPAGELSHQINTQGAHGSTIVPQDRSRDNSPHSPGGGRRHSFPLCPPPKEEHPPVTRSISSASKIRPAEKKTTFQLSNGQFDILY</sequence>
<proteinExistence type="predicted"/>
<keyword evidence="3" id="KW-1185">Reference proteome</keyword>
<feature type="region of interest" description="Disordered" evidence="1">
    <location>
        <begin position="42"/>
        <end position="124"/>
    </location>
</feature>
<gene>
    <name evidence="2" type="ORF">OS493_005808</name>
</gene>
<evidence type="ECO:0000313" key="3">
    <source>
        <dbReference type="Proteomes" id="UP001163046"/>
    </source>
</evidence>
<name>A0A9X0CHT9_9CNID</name>
<dbReference type="EMBL" id="MU827779">
    <property type="protein sequence ID" value="KAJ7339413.1"/>
    <property type="molecule type" value="Genomic_DNA"/>
</dbReference>